<dbReference type="InterPro" id="IPR000835">
    <property type="entry name" value="HTH_MarR-typ"/>
</dbReference>
<keyword evidence="3" id="KW-0804">Transcription</keyword>
<dbReference type="PROSITE" id="PS50995">
    <property type="entry name" value="HTH_MARR_2"/>
    <property type="match status" value="1"/>
</dbReference>
<sequence length="154" mass="17393">MAENIGKLNAAIYRNMQSIFNYKLKDVSIRSGQHDFFLVISLNEGISQKKLSEILYVGKSTTAKVVKNLMSNDYIYKEKDIHDKRLEHLYLTEKGKQISALINDTFQEGVAIATKGISGQDVEQTLAVLKRILTNLAEEKEKLSSEPDLSEDLL</sequence>
<dbReference type="Proteomes" id="UP000184386">
    <property type="component" value="Unassembled WGS sequence"/>
</dbReference>
<dbReference type="AlphaFoldDB" id="A0A1M6S525"/>
<dbReference type="STRING" id="1121322.SAMN02745136_02409"/>
<evidence type="ECO:0000256" key="3">
    <source>
        <dbReference type="ARBA" id="ARBA00023163"/>
    </source>
</evidence>
<organism evidence="5 6">
    <name type="scientific">Anaerocolumna jejuensis DSM 15929</name>
    <dbReference type="NCBI Taxonomy" id="1121322"/>
    <lineage>
        <taxon>Bacteria</taxon>
        <taxon>Bacillati</taxon>
        <taxon>Bacillota</taxon>
        <taxon>Clostridia</taxon>
        <taxon>Lachnospirales</taxon>
        <taxon>Lachnospiraceae</taxon>
        <taxon>Anaerocolumna</taxon>
    </lineage>
</organism>
<dbReference type="SUPFAM" id="SSF46785">
    <property type="entry name" value="Winged helix' DNA-binding domain"/>
    <property type="match status" value="1"/>
</dbReference>
<dbReference type="RefSeq" id="WP_073276148.1">
    <property type="nucleotide sequence ID" value="NZ_FRAC01000011.1"/>
</dbReference>
<evidence type="ECO:0000256" key="2">
    <source>
        <dbReference type="ARBA" id="ARBA00023125"/>
    </source>
</evidence>
<keyword evidence="1" id="KW-0805">Transcription regulation</keyword>
<dbReference type="PANTHER" id="PTHR42756:SF2">
    <property type="entry name" value="MARR FAMILY REGULATORY PROTEIN"/>
    <property type="match status" value="1"/>
</dbReference>
<dbReference type="Pfam" id="PF12802">
    <property type="entry name" value="MarR_2"/>
    <property type="match status" value="1"/>
</dbReference>
<accession>A0A1M6S525</accession>
<dbReference type="PANTHER" id="PTHR42756">
    <property type="entry name" value="TRANSCRIPTIONAL REGULATOR, MARR"/>
    <property type="match status" value="1"/>
</dbReference>
<dbReference type="EMBL" id="FRAC01000011">
    <property type="protein sequence ID" value="SHK39805.1"/>
    <property type="molecule type" value="Genomic_DNA"/>
</dbReference>
<evidence type="ECO:0000259" key="4">
    <source>
        <dbReference type="PROSITE" id="PS50995"/>
    </source>
</evidence>
<name>A0A1M6S525_9FIRM</name>
<evidence type="ECO:0000313" key="5">
    <source>
        <dbReference type="EMBL" id="SHK39805.1"/>
    </source>
</evidence>
<dbReference type="InterPro" id="IPR036390">
    <property type="entry name" value="WH_DNA-bd_sf"/>
</dbReference>
<dbReference type="SMART" id="SM00347">
    <property type="entry name" value="HTH_MARR"/>
    <property type="match status" value="1"/>
</dbReference>
<reference evidence="5 6" key="1">
    <citation type="submission" date="2016-11" db="EMBL/GenBank/DDBJ databases">
        <authorList>
            <person name="Jaros S."/>
            <person name="Januszkiewicz K."/>
            <person name="Wedrychowicz H."/>
        </authorList>
    </citation>
    <scope>NUCLEOTIDE SEQUENCE [LARGE SCALE GENOMIC DNA]</scope>
    <source>
        <strain evidence="5 6">DSM 15929</strain>
    </source>
</reference>
<keyword evidence="2 5" id="KW-0238">DNA-binding</keyword>
<proteinExistence type="predicted"/>
<feature type="domain" description="HTH marR-type" evidence="4">
    <location>
        <begin position="1"/>
        <end position="134"/>
    </location>
</feature>
<dbReference type="GO" id="GO:0003700">
    <property type="term" value="F:DNA-binding transcription factor activity"/>
    <property type="evidence" value="ECO:0007669"/>
    <property type="project" value="InterPro"/>
</dbReference>
<evidence type="ECO:0000256" key="1">
    <source>
        <dbReference type="ARBA" id="ARBA00023015"/>
    </source>
</evidence>
<keyword evidence="6" id="KW-1185">Reference proteome</keyword>
<dbReference type="GO" id="GO:0003677">
    <property type="term" value="F:DNA binding"/>
    <property type="evidence" value="ECO:0007669"/>
    <property type="project" value="UniProtKB-KW"/>
</dbReference>
<dbReference type="PRINTS" id="PR00598">
    <property type="entry name" value="HTHMARR"/>
</dbReference>
<gene>
    <name evidence="5" type="ORF">SAMN02745136_02409</name>
</gene>
<dbReference type="OrthoDB" id="6400170at2"/>
<evidence type="ECO:0000313" key="6">
    <source>
        <dbReference type="Proteomes" id="UP000184386"/>
    </source>
</evidence>
<dbReference type="InterPro" id="IPR036388">
    <property type="entry name" value="WH-like_DNA-bd_sf"/>
</dbReference>
<protein>
    <submittedName>
        <fullName evidence="5">DNA-binding transcriptional regulator, MarR family</fullName>
    </submittedName>
</protein>
<dbReference type="Gene3D" id="1.10.10.10">
    <property type="entry name" value="Winged helix-like DNA-binding domain superfamily/Winged helix DNA-binding domain"/>
    <property type="match status" value="1"/>
</dbReference>